<dbReference type="EMBL" id="KV784360">
    <property type="protein sequence ID" value="OEU14288.1"/>
    <property type="molecule type" value="Genomic_DNA"/>
</dbReference>
<dbReference type="GO" id="GO:0032259">
    <property type="term" value="P:methylation"/>
    <property type="evidence" value="ECO:0007669"/>
    <property type="project" value="UniProtKB-KW"/>
</dbReference>
<evidence type="ECO:0000313" key="3">
    <source>
        <dbReference type="EMBL" id="OEU14288.1"/>
    </source>
</evidence>
<reference evidence="3 4" key="1">
    <citation type="submission" date="2016-09" db="EMBL/GenBank/DDBJ databases">
        <title>Extensive genetic diversity and differential bi-allelic expression allows diatom success in the polar Southern Ocean.</title>
        <authorList>
            <consortium name="DOE Joint Genome Institute"/>
            <person name="Mock T."/>
            <person name="Otillar R.P."/>
            <person name="Strauss J."/>
            <person name="Dupont C."/>
            <person name="Frickenhaus S."/>
            <person name="Maumus F."/>
            <person name="Mcmullan M."/>
            <person name="Sanges R."/>
            <person name="Schmutz J."/>
            <person name="Toseland A."/>
            <person name="Valas R."/>
            <person name="Veluchamy A."/>
            <person name="Ward B.J."/>
            <person name="Allen A."/>
            <person name="Barry K."/>
            <person name="Falciatore A."/>
            <person name="Ferrante M."/>
            <person name="Fortunato A.E."/>
            <person name="Gloeckner G."/>
            <person name="Gruber A."/>
            <person name="Hipkin R."/>
            <person name="Janech M."/>
            <person name="Kroth P."/>
            <person name="Leese F."/>
            <person name="Lindquist E."/>
            <person name="Lyon B.R."/>
            <person name="Martin J."/>
            <person name="Mayer C."/>
            <person name="Parker M."/>
            <person name="Quesneville H."/>
            <person name="Raymond J."/>
            <person name="Uhlig C."/>
            <person name="Valentin K.U."/>
            <person name="Worden A.Z."/>
            <person name="Armbrust E.V."/>
            <person name="Bowler C."/>
            <person name="Green B."/>
            <person name="Moulton V."/>
            <person name="Van Oosterhout C."/>
            <person name="Grigoriev I."/>
        </authorList>
    </citation>
    <scope>NUCLEOTIDE SEQUENCE [LARGE SCALE GENOMIC DNA]</scope>
    <source>
        <strain evidence="3 4">CCMP1102</strain>
    </source>
</reference>
<proteinExistence type="predicted"/>
<dbReference type="GO" id="GO:0008168">
    <property type="term" value="F:methyltransferase activity"/>
    <property type="evidence" value="ECO:0007669"/>
    <property type="project" value="UniProtKB-KW"/>
</dbReference>
<evidence type="ECO:0000256" key="1">
    <source>
        <dbReference type="ARBA" id="ARBA00022603"/>
    </source>
</evidence>
<gene>
    <name evidence="3" type="ORF">FRACYDRAFT_240822</name>
</gene>
<evidence type="ECO:0000313" key="4">
    <source>
        <dbReference type="Proteomes" id="UP000095751"/>
    </source>
</evidence>
<accession>A0A1E7F7X2</accession>
<dbReference type="InterPro" id="IPR029063">
    <property type="entry name" value="SAM-dependent_MTases_sf"/>
</dbReference>
<dbReference type="InterPro" id="IPR007213">
    <property type="entry name" value="Ppm1/Ppm2/Tcmp"/>
</dbReference>
<keyword evidence="4" id="KW-1185">Reference proteome</keyword>
<protein>
    <submittedName>
        <fullName evidence="3">S-adenosyl-L-methionine-dependent methyltransferase</fullName>
    </submittedName>
</protein>
<evidence type="ECO:0000256" key="2">
    <source>
        <dbReference type="ARBA" id="ARBA00022679"/>
    </source>
</evidence>
<dbReference type="SUPFAM" id="SSF53335">
    <property type="entry name" value="S-adenosyl-L-methionine-dependent methyltransferases"/>
    <property type="match status" value="1"/>
</dbReference>
<dbReference type="PANTHER" id="PTHR43619:SF2">
    <property type="entry name" value="S-ADENOSYL-L-METHIONINE-DEPENDENT METHYLTRANSFERASES SUPERFAMILY PROTEIN"/>
    <property type="match status" value="1"/>
</dbReference>
<dbReference type="InParanoid" id="A0A1E7F7X2"/>
<name>A0A1E7F7X2_9STRA</name>
<dbReference type="AlphaFoldDB" id="A0A1E7F7X2"/>
<dbReference type="OrthoDB" id="203237at2759"/>
<dbReference type="PANTHER" id="PTHR43619">
    <property type="entry name" value="S-ADENOSYL-L-METHIONINE-DEPENDENT METHYLTRANSFERASE YKTD-RELATED"/>
    <property type="match status" value="1"/>
</dbReference>
<keyword evidence="2 3" id="KW-0808">Transferase</keyword>
<sequence length="300" mass="34042">MTSASAAYNQCLATTNSQCVDVGLSAVPETMLWTLHNRVSVASNPDKTWFVDDKAIDIYSAIDYDYERSFGKAEESHGLRSWLFDQGIMDFWRANPEGGTIVNFAEGLETQRFRLQESRPAGSLWITVDLPPSIRARENFILPDDENLHVAASVLDTREWMHLVPKDKPIFFTAQGLFMYLEEEENRVLFQTMAKEFPSSTIWFDSLAKWFSDKTLGEVGWNLTADYKAPPMPFGANKNVAPGMFQSWVPNLEVEEVPWPLHLASGFFLQYVAPIILKIPILKNLQPGIVWTVKFPPSLN</sequence>
<dbReference type="Gene3D" id="3.40.50.150">
    <property type="entry name" value="Vaccinia Virus protein VP39"/>
    <property type="match status" value="1"/>
</dbReference>
<dbReference type="Proteomes" id="UP000095751">
    <property type="component" value="Unassembled WGS sequence"/>
</dbReference>
<organism evidence="3 4">
    <name type="scientific">Fragilariopsis cylindrus CCMP1102</name>
    <dbReference type="NCBI Taxonomy" id="635003"/>
    <lineage>
        <taxon>Eukaryota</taxon>
        <taxon>Sar</taxon>
        <taxon>Stramenopiles</taxon>
        <taxon>Ochrophyta</taxon>
        <taxon>Bacillariophyta</taxon>
        <taxon>Bacillariophyceae</taxon>
        <taxon>Bacillariophycidae</taxon>
        <taxon>Bacillariales</taxon>
        <taxon>Bacillariaceae</taxon>
        <taxon>Fragilariopsis</taxon>
    </lineage>
</organism>
<dbReference type="Pfam" id="PF04072">
    <property type="entry name" value="LCM"/>
    <property type="match status" value="1"/>
</dbReference>
<keyword evidence="1 3" id="KW-0489">Methyltransferase</keyword>
<dbReference type="KEGG" id="fcy:FRACYDRAFT_240822"/>